<proteinExistence type="inferred from homology"/>
<dbReference type="AlphaFoldDB" id="A0A1T5GXJ0"/>
<dbReference type="RefSeq" id="WP_244555690.1">
    <property type="nucleotide sequence ID" value="NZ_FUYX01000017.1"/>
</dbReference>
<dbReference type="InterPro" id="IPR035906">
    <property type="entry name" value="MetI-like_sf"/>
</dbReference>
<dbReference type="GO" id="GO:0031460">
    <property type="term" value="P:glycine betaine transport"/>
    <property type="evidence" value="ECO:0007669"/>
    <property type="project" value="UniProtKB-ARBA"/>
</dbReference>
<feature type="transmembrane region" description="Helical" evidence="6">
    <location>
        <begin position="110"/>
        <end position="128"/>
    </location>
</feature>
<dbReference type="Proteomes" id="UP000190130">
    <property type="component" value="Unassembled WGS sequence"/>
</dbReference>
<evidence type="ECO:0000256" key="6">
    <source>
        <dbReference type="RuleBase" id="RU363032"/>
    </source>
</evidence>
<keyword evidence="4 6" id="KW-1133">Transmembrane helix</keyword>
<comment type="subcellular location">
    <subcellularLocation>
        <location evidence="1 6">Cell membrane</location>
        <topology evidence="1 6">Multi-pass membrane protein</topology>
    </subcellularLocation>
</comment>
<dbReference type="Pfam" id="PF00528">
    <property type="entry name" value="BPD_transp_1"/>
    <property type="match status" value="1"/>
</dbReference>
<dbReference type="InterPro" id="IPR000515">
    <property type="entry name" value="MetI-like"/>
</dbReference>
<organism evidence="8 9">
    <name type="scientific">Bosea thiooxidans</name>
    <dbReference type="NCBI Taxonomy" id="53254"/>
    <lineage>
        <taxon>Bacteria</taxon>
        <taxon>Pseudomonadati</taxon>
        <taxon>Pseudomonadota</taxon>
        <taxon>Alphaproteobacteria</taxon>
        <taxon>Hyphomicrobiales</taxon>
        <taxon>Boseaceae</taxon>
        <taxon>Bosea</taxon>
    </lineage>
</organism>
<dbReference type="PROSITE" id="PS50928">
    <property type="entry name" value="ABC_TM1"/>
    <property type="match status" value="1"/>
</dbReference>
<sequence length="241" mass="24590">MTLRALRPVLLMAALLAGLLVLLPRSALLFHALFPSLDRPLYTRASFLDLTLAHIRLVLGATGAAALVGVSAGIFVTREAGRRLLPLLSATAAIGQTFPPVAVLALTVPVLGYGSGATLVALFVYALLPIIANTVTGLEGVERSTLEAADGMGFTPLRRLLQIELPLAAPVILAGIRTSAIINVGTATVGSTVGALSLGSPIIEGLSGSNTAYVVQGAILVATLALLIDRLFALGSDGTPA</sequence>
<evidence type="ECO:0000256" key="3">
    <source>
        <dbReference type="ARBA" id="ARBA00022692"/>
    </source>
</evidence>
<evidence type="ECO:0000313" key="8">
    <source>
        <dbReference type="EMBL" id="SKC13144.1"/>
    </source>
</evidence>
<dbReference type="GO" id="GO:0005886">
    <property type="term" value="C:plasma membrane"/>
    <property type="evidence" value="ECO:0007669"/>
    <property type="project" value="UniProtKB-SubCell"/>
</dbReference>
<evidence type="ECO:0000256" key="5">
    <source>
        <dbReference type="ARBA" id="ARBA00023136"/>
    </source>
</evidence>
<name>A0A1T5GXJ0_9HYPH</name>
<reference evidence="8 9" key="1">
    <citation type="submission" date="2017-02" db="EMBL/GenBank/DDBJ databases">
        <authorList>
            <person name="Peterson S.W."/>
        </authorList>
    </citation>
    <scope>NUCLEOTIDE SEQUENCE [LARGE SCALE GENOMIC DNA]</scope>
    <source>
        <strain evidence="8 9">DSM 9653</strain>
    </source>
</reference>
<dbReference type="GO" id="GO:0055085">
    <property type="term" value="P:transmembrane transport"/>
    <property type="evidence" value="ECO:0007669"/>
    <property type="project" value="InterPro"/>
</dbReference>
<feature type="transmembrane region" description="Helical" evidence="6">
    <location>
        <begin position="53"/>
        <end position="77"/>
    </location>
</feature>
<comment type="similarity">
    <text evidence="6">Belongs to the binding-protein-dependent transport system permease family.</text>
</comment>
<evidence type="ECO:0000256" key="4">
    <source>
        <dbReference type="ARBA" id="ARBA00022989"/>
    </source>
</evidence>
<dbReference type="Gene3D" id="1.10.3720.10">
    <property type="entry name" value="MetI-like"/>
    <property type="match status" value="1"/>
</dbReference>
<protein>
    <submittedName>
        <fullName evidence="8">Osmoprotectant transport system permease protein</fullName>
    </submittedName>
</protein>
<keyword evidence="2 6" id="KW-0813">Transport</keyword>
<dbReference type="FunFam" id="1.10.3720.10:FF:000001">
    <property type="entry name" value="Glycine betaine ABC transporter, permease"/>
    <property type="match status" value="1"/>
</dbReference>
<evidence type="ECO:0000313" key="9">
    <source>
        <dbReference type="Proteomes" id="UP000190130"/>
    </source>
</evidence>
<gene>
    <name evidence="8" type="ORF">SAMN05660750_04540</name>
</gene>
<feature type="transmembrane region" description="Helical" evidence="6">
    <location>
        <begin position="84"/>
        <end position="104"/>
    </location>
</feature>
<dbReference type="PANTHER" id="PTHR30177:SF32">
    <property type="entry name" value="GLYCINE BETAINE UPTAKE SYSTEM PERMEASE PROTEIN YEHW"/>
    <property type="match status" value="1"/>
</dbReference>
<dbReference type="CDD" id="cd06261">
    <property type="entry name" value="TM_PBP2"/>
    <property type="match status" value="1"/>
</dbReference>
<dbReference type="PANTHER" id="PTHR30177">
    <property type="entry name" value="GLYCINE BETAINE/L-PROLINE TRANSPORT SYSTEM PERMEASE PROTEIN PROW"/>
    <property type="match status" value="1"/>
</dbReference>
<keyword evidence="5 6" id="KW-0472">Membrane</keyword>
<dbReference type="InterPro" id="IPR051204">
    <property type="entry name" value="ABC_transp_perm/SBD"/>
</dbReference>
<dbReference type="EMBL" id="FUYX01000017">
    <property type="protein sequence ID" value="SKC13144.1"/>
    <property type="molecule type" value="Genomic_DNA"/>
</dbReference>
<evidence type="ECO:0000256" key="2">
    <source>
        <dbReference type="ARBA" id="ARBA00022448"/>
    </source>
</evidence>
<evidence type="ECO:0000256" key="1">
    <source>
        <dbReference type="ARBA" id="ARBA00004651"/>
    </source>
</evidence>
<keyword evidence="3 6" id="KW-0812">Transmembrane</keyword>
<feature type="domain" description="ABC transmembrane type-1" evidence="7">
    <location>
        <begin position="51"/>
        <end position="232"/>
    </location>
</feature>
<evidence type="ECO:0000259" key="7">
    <source>
        <dbReference type="PROSITE" id="PS50928"/>
    </source>
</evidence>
<accession>A0A1T5GXJ0</accession>
<dbReference type="SUPFAM" id="SSF161098">
    <property type="entry name" value="MetI-like"/>
    <property type="match status" value="1"/>
</dbReference>